<proteinExistence type="predicted"/>
<dbReference type="AlphaFoldDB" id="A0AA39Z274"/>
<organism evidence="2 3">
    <name type="scientific">Lasiodiplodia hormozganensis</name>
    <dbReference type="NCBI Taxonomy" id="869390"/>
    <lineage>
        <taxon>Eukaryota</taxon>
        <taxon>Fungi</taxon>
        <taxon>Dikarya</taxon>
        <taxon>Ascomycota</taxon>
        <taxon>Pezizomycotina</taxon>
        <taxon>Dothideomycetes</taxon>
        <taxon>Dothideomycetes incertae sedis</taxon>
        <taxon>Botryosphaeriales</taxon>
        <taxon>Botryosphaeriaceae</taxon>
        <taxon>Lasiodiplodia</taxon>
    </lineage>
</organism>
<dbReference type="EMBL" id="JAUJDW010000005">
    <property type="protein sequence ID" value="KAK0662784.1"/>
    <property type="molecule type" value="Genomic_DNA"/>
</dbReference>
<name>A0AA39Z274_9PEZI</name>
<feature type="region of interest" description="Disordered" evidence="1">
    <location>
        <begin position="377"/>
        <end position="455"/>
    </location>
</feature>
<gene>
    <name evidence="2" type="ORF">DIS24_g1588</name>
</gene>
<evidence type="ECO:0000256" key="1">
    <source>
        <dbReference type="SAM" id="MobiDB-lite"/>
    </source>
</evidence>
<accession>A0AA39Z274</accession>
<keyword evidence="3" id="KW-1185">Reference proteome</keyword>
<feature type="compositionally biased region" description="Basic and acidic residues" evidence="1">
    <location>
        <begin position="445"/>
        <end position="455"/>
    </location>
</feature>
<feature type="compositionally biased region" description="Polar residues" evidence="1">
    <location>
        <begin position="392"/>
        <end position="405"/>
    </location>
</feature>
<sequence>MEQQAAACGDTLEIDAEYLRFLVTHAHATRPLDPFDSSMVRIRGIEYDFLKRSLTDYLTLRKNMLDYGIKPTILEAFLNPDGFDAPSNTTQRPSGLGARISMPESMEHPVPSSFDHVTHILTGNPVMNETALRPNERWYDSVTASEAEAGFNATPEVFTAHNPEAPVFRMPEQSESEYDLPVTGGSNDYGREYNVEHDTSSRPGHISLNDKRTIEITGFSPATSLKEVVAHVKGGMIVEAYRCNDRAVRLSFLHGVDAEAFYTYAKRNDMYINNKRVTVNWSGRQWTISPFIESKIMHGATRVLRLHEACRYLTEQNIRLDMDHIDNLIILDVKAQGNDLVVYTNSVQLCGFARSCMMSRKPYKSLKIGFERDDCDEPLPQRVRPNYANPARPSSQHTFQPSSGNFYDILNLEPTEDEEDDNSLWQTGRHDRASSDFSSVIYEARQGDSDPIHID</sequence>
<reference evidence="2" key="1">
    <citation type="submission" date="2023-06" db="EMBL/GenBank/DDBJ databases">
        <title>Multi-omics analyses reveal the molecular pathogenesis toolkit of Lasiodiplodia hormozganensis, a cross-kingdom pathogen.</title>
        <authorList>
            <person name="Felix C."/>
            <person name="Meneses R."/>
            <person name="Goncalves M.F.M."/>
            <person name="Tilleman L."/>
            <person name="Duarte A.S."/>
            <person name="Jorrin-Novo J.V."/>
            <person name="Van De Peer Y."/>
            <person name="Deforce D."/>
            <person name="Van Nieuwerburgh F."/>
            <person name="Esteves A.C."/>
            <person name="Alves A."/>
        </authorList>
    </citation>
    <scope>NUCLEOTIDE SEQUENCE</scope>
    <source>
        <strain evidence="2">CBS 339.90</strain>
    </source>
</reference>
<evidence type="ECO:0000313" key="2">
    <source>
        <dbReference type="EMBL" id="KAK0662784.1"/>
    </source>
</evidence>
<evidence type="ECO:0008006" key="4">
    <source>
        <dbReference type="Google" id="ProtNLM"/>
    </source>
</evidence>
<protein>
    <recommendedName>
        <fullName evidence="4">Negative regulator of differentiation 1</fullName>
    </recommendedName>
</protein>
<comment type="caution">
    <text evidence="2">The sequence shown here is derived from an EMBL/GenBank/DDBJ whole genome shotgun (WGS) entry which is preliminary data.</text>
</comment>
<evidence type="ECO:0000313" key="3">
    <source>
        <dbReference type="Proteomes" id="UP001175001"/>
    </source>
</evidence>
<dbReference type="Proteomes" id="UP001175001">
    <property type="component" value="Unassembled WGS sequence"/>
</dbReference>